<protein>
    <submittedName>
        <fullName evidence="1">Uncharacterized protein</fullName>
    </submittedName>
</protein>
<gene>
    <name evidence="1" type="ORF">UFOVP735_51</name>
</gene>
<name>A0A6J7X4M8_9CAUD</name>
<organism evidence="1">
    <name type="scientific">uncultured Caudovirales phage</name>
    <dbReference type="NCBI Taxonomy" id="2100421"/>
    <lineage>
        <taxon>Viruses</taxon>
        <taxon>Duplodnaviria</taxon>
        <taxon>Heunggongvirae</taxon>
        <taxon>Uroviricota</taxon>
        <taxon>Caudoviricetes</taxon>
        <taxon>Peduoviridae</taxon>
        <taxon>Maltschvirus</taxon>
        <taxon>Maltschvirus maltsch</taxon>
    </lineage>
</organism>
<evidence type="ECO:0000313" key="1">
    <source>
        <dbReference type="EMBL" id="CAB5224306.1"/>
    </source>
</evidence>
<dbReference type="EMBL" id="LR798334">
    <property type="protein sequence ID" value="CAB5224306.1"/>
    <property type="molecule type" value="Genomic_DNA"/>
</dbReference>
<accession>A0A6J7X4M8</accession>
<sequence length="273" mass="30345">MIPFILKSNSLSMFPPGRDPVVIDTSHINFASVVEALKAGDYDAALEQASVKGFVEKATGGNVTVSDDGVTYKGGEITGYLADKLMLFFREGLPVEHYCKFLDNLMSNPSMTSRKELFLFLEAADLPVTEDGCFLAYKTVRSDFKDKHSGRFDNSPGRVHSMPRHDVDDDRNATCSYGFHAAAYEYAKGFMGSRDDKMVAVKINPADVVSVPSDYGNQKLRTCRYEVMFEVPGAADIFKGKATYEDAFDDMELSQEEADYLFWLGENTDDDVV</sequence>
<proteinExistence type="predicted"/>
<reference evidence="1" key="1">
    <citation type="submission" date="2020-05" db="EMBL/GenBank/DDBJ databases">
        <authorList>
            <person name="Chiriac C."/>
            <person name="Salcher M."/>
            <person name="Ghai R."/>
            <person name="Kavagutti S V."/>
        </authorList>
    </citation>
    <scope>NUCLEOTIDE SEQUENCE</scope>
</reference>